<dbReference type="PANTHER" id="PTHR11360:SF284">
    <property type="entry name" value="EG:103B4.3 PROTEIN-RELATED"/>
    <property type="match status" value="1"/>
</dbReference>
<dbReference type="Gene3D" id="1.20.1250.20">
    <property type="entry name" value="MFS general substrate transporter like domains"/>
    <property type="match status" value="2"/>
</dbReference>
<feature type="transmembrane region" description="Helical" evidence="3">
    <location>
        <begin position="171"/>
        <end position="192"/>
    </location>
</feature>
<feature type="transmembrane region" description="Helical" evidence="3">
    <location>
        <begin position="12"/>
        <end position="34"/>
    </location>
</feature>
<feature type="transmembrane region" description="Helical" evidence="3">
    <location>
        <begin position="259"/>
        <end position="279"/>
    </location>
</feature>
<dbReference type="Pfam" id="PF07690">
    <property type="entry name" value="MFS_1"/>
    <property type="match status" value="1"/>
</dbReference>
<evidence type="ECO:0000256" key="2">
    <source>
        <dbReference type="ARBA" id="ARBA00006727"/>
    </source>
</evidence>
<dbReference type="EMBL" id="OX291496">
    <property type="protein sequence ID" value="CAI1976709.1"/>
    <property type="molecule type" value="Genomic_DNA"/>
</dbReference>
<feature type="transmembrane region" description="Helical" evidence="3">
    <location>
        <begin position="46"/>
        <end position="68"/>
    </location>
</feature>
<feature type="transmembrane region" description="Helical" evidence="3">
    <location>
        <begin position="223"/>
        <end position="239"/>
    </location>
</feature>
<reference evidence="6" key="1">
    <citation type="submission" date="2022-08" db="EMBL/GenBank/DDBJ databases">
        <authorList>
            <person name="Byrne P K."/>
        </authorList>
    </citation>
    <scope>NUCLEOTIDE SEQUENCE</scope>
    <source>
        <strain evidence="6">UCD650</strain>
    </source>
</reference>
<evidence type="ECO:0000313" key="7">
    <source>
        <dbReference type="Proteomes" id="UP001152964"/>
    </source>
</evidence>
<organism evidence="6 7">
    <name type="scientific">Saccharomyces eubayanus</name>
    <name type="common">Yeast</name>
    <dbReference type="NCBI Taxonomy" id="1080349"/>
    <lineage>
        <taxon>Eukaryota</taxon>
        <taxon>Fungi</taxon>
        <taxon>Dikarya</taxon>
        <taxon>Ascomycota</taxon>
        <taxon>Saccharomycotina</taxon>
        <taxon>Saccharomycetes</taxon>
        <taxon>Saccharomycetales</taxon>
        <taxon>Saccharomycetaceae</taxon>
        <taxon>Saccharomyces</taxon>
    </lineage>
</organism>
<evidence type="ECO:0000256" key="3">
    <source>
        <dbReference type="SAM" id="Phobius"/>
    </source>
</evidence>
<dbReference type="PANTHER" id="PTHR11360">
    <property type="entry name" value="MONOCARBOXYLATE TRANSPORTER"/>
    <property type="match status" value="1"/>
</dbReference>
<evidence type="ECO:0000256" key="1">
    <source>
        <dbReference type="ARBA" id="ARBA00004141"/>
    </source>
</evidence>
<dbReference type="Proteomes" id="UP001152964">
    <property type="component" value="Chromosome 6"/>
</dbReference>
<comment type="similarity">
    <text evidence="2">Belongs to the major facilitator superfamily. Monocarboxylate porter (TC 2.A.1.13) family.</text>
</comment>
<feature type="transmembrane region" description="Helical" evidence="3">
    <location>
        <begin position="107"/>
        <end position="128"/>
    </location>
</feature>
<dbReference type="InterPro" id="IPR020846">
    <property type="entry name" value="MFS_dom"/>
</dbReference>
<evidence type="ECO:0000259" key="4">
    <source>
        <dbReference type="PROSITE" id="PS50850"/>
    </source>
</evidence>
<accession>A0ABN8VVZ6</accession>
<feature type="transmembrane region" description="Helical" evidence="3">
    <location>
        <begin position="286"/>
        <end position="305"/>
    </location>
</feature>
<feature type="domain" description="Major facilitator superfamily (MFS) profile" evidence="4">
    <location>
        <begin position="1"/>
        <end position="360"/>
    </location>
</feature>
<feature type="transmembrane region" description="Helical" evidence="3">
    <location>
        <begin position="317"/>
        <end position="340"/>
    </location>
</feature>
<name>A0ABN8VVZ6_SACEU</name>
<dbReference type="InterPro" id="IPR050327">
    <property type="entry name" value="Proton-linked_MCT"/>
</dbReference>
<dbReference type="PROSITE" id="PS50850">
    <property type="entry name" value="MFS"/>
    <property type="match status" value="1"/>
</dbReference>
<keyword evidence="7" id="KW-1185">Reference proteome</keyword>
<feature type="transmembrane region" description="Helical" evidence="3">
    <location>
        <begin position="80"/>
        <end position="101"/>
    </location>
</feature>
<dbReference type="SUPFAM" id="SSF103473">
    <property type="entry name" value="MFS general substrate transporter"/>
    <property type="match status" value="1"/>
</dbReference>
<proteinExistence type="inferred from homology"/>
<keyword evidence="3" id="KW-0472">Membrane</keyword>
<comment type="subcellular location">
    <subcellularLocation>
        <location evidence="1">Membrane</location>
        <topology evidence="1">Multi-pass membrane protein</topology>
    </subcellularLocation>
</comment>
<dbReference type="EMBL" id="OX291498">
    <property type="protein sequence ID" value="CAI2017131.1"/>
    <property type="molecule type" value="Genomic_DNA"/>
</dbReference>
<evidence type="ECO:0000313" key="5">
    <source>
        <dbReference type="EMBL" id="CAI1976709.1"/>
    </source>
</evidence>
<keyword evidence="3" id="KW-0812">Transmembrane</keyword>
<evidence type="ECO:0000313" key="6">
    <source>
        <dbReference type="EMBL" id="CAI2017131.1"/>
    </source>
</evidence>
<dbReference type="InterPro" id="IPR011701">
    <property type="entry name" value="MFS"/>
</dbReference>
<feature type="transmembrane region" description="Helical" evidence="3">
    <location>
        <begin position="140"/>
        <end position="159"/>
    </location>
</feature>
<gene>
    <name evidence="6" type="primary">U6500H00120</name>
    <name evidence="5" type="synonym">U6500F01270</name>
    <name evidence="5" type="ORF">SEUBUCD650_0F01270</name>
    <name evidence="6" type="ORF">SEUBUCD650_0H00120</name>
</gene>
<dbReference type="InterPro" id="IPR036259">
    <property type="entry name" value="MFS_trans_sf"/>
</dbReference>
<protein>
    <recommendedName>
        <fullName evidence="4">Major facilitator superfamily (MFS) profile domain-containing protein</fullName>
    </recommendedName>
</protein>
<sequence>MGRKKFRYQGYMIVAAGFMCNFIIFGFAFTFGVFQDFYLSKGGPLYGKPVATVSVIGTLATSLTYMVTIGNNVLQHFFSIQQTMVLGSLLMAMGLISASWAQEIWQFALSQGVMFGIGGFLTYLPAIVHAPPYFSAHRGIAMGILFSGTGIGGLALAPLTRYLITKYGWQWALRICGITTFVCLLPATFLVHPHPSYVATHKIKSAKIEVLHLNMSLVTSKKFIFHMTGALLQSAGYLIPGYYMSSYGQTLGFSSNEGAVFIGINNAVNGVSKVIVGYFADNFGRLNMLLCCCFLSAVTVFALWLVSTRSTLIDFVILYGVVSGPIISLLPTCMVELFGVQHYQSSIWSLYFCGGVGTFL</sequence>
<keyword evidence="3" id="KW-1133">Transmembrane helix</keyword>
<dbReference type="Proteomes" id="UP001152964">
    <property type="component" value="Chromosome 8"/>
</dbReference>